<keyword evidence="3" id="KW-1185">Reference proteome</keyword>
<sequence length="152" mass="17043">MTALVRDPLSGVRPLPDDLDMLMATNERGHVVKRPSRPAIGTMLANLRRGNAHMVLERVDEERPGSWYIQVLLRENNTFQLEHRDGVAEQHHRTQTISQEKVLGALLGWAGAKPGWRDGFMWNNIADQFGTSDRETREPSGDTEPSTGSNSD</sequence>
<protein>
    <submittedName>
        <fullName evidence="2">Uncharacterized protein</fullName>
    </submittedName>
</protein>
<evidence type="ECO:0000256" key="1">
    <source>
        <dbReference type="SAM" id="MobiDB-lite"/>
    </source>
</evidence>
<feature type="region of interest" description="Disordered" evidence="1">
    <location>
        <begin position="129"/>
        <end position="152"/>
    </location>
</feature>
<feature type="compositionally biased region" description="Polar residues" evidence="1">
    <location>
        <begin position="143"/>
        <end position="152"/>
    </location>
</feature>
<gene>
    <name evidence="2" type="ORF">AB0D95_06790</name>
</gene>
<comment type="caution">
    <text evidence="2">The sequence shown here is derived from an EMBL/GenBank/DDBJ whole genome shotgun (WGS) entry which is preliminary data.</text>
</comment>
<reference evidence="2 3" key="1">
    <citation type="submission" date="2024-06" db="EMBL/GenBank/DDBJ databases">
        <title>The Natural Products Discovery Center: Release of the First 8490 Sequenced Strains for Exploring Actinobacteria Biosynthetic Diversity.</title>
        <authorList>
            <person name="Kalkreuter E."/>
            <person name="Kautsar S.A."/>
            <person name="Yang D."/>
            <person name="Bader C.D."/>
            <person name="Teijaro C.N."/>
            <person name="Fluegel L."/>
            <person name="Davis C.M."/>
            <person name="Simpson J.R."/>
            <person name="Lauterbach L."/>
            <person name="Steele A.D."/>
            <person name="Gui C."/>
            <person name="Meng S."/>
            <person name="Li G."/>
            <person name="Viehrig K."/>
            <person name="Ye F."/>
            <person name="Su P."/>
            <person name="Kiefer A.F."/>
            <person name="Nichols A."/>
            <person name="Cepeda A.J."/>
            <person name="Yan W."/>
            <person name="Fan B."/>
            <person name="Jiang Y."/>
            <person name="Adhikari A."/>
            <person name="Zheng C.-J."/>
            <person name="Schuster L."/>
            <person name="Cowan T.M."/>
            <person name="Smanski M.J."/>
            <person name="Chevrette M.G."/>
            <person name="De Carvalho L.P.S."/>
            <person name="Shen B."/>
        </authorList>
    </citation>
    <scope>NUCLEOTIDE SEQUENCE [LARGE SCALE GENOMIC DNA]</scope>
    <source>
        <strain evidence="2 3">NPDC048117</strain>
    </source>
</reference>
<dbReference type="RefSeq" id="WP_359269714.1">
    <property type="nucleotide sequence ID" value="NZ_JBEZNA010000010.1"/>
</dbReference>
<accession>A0ABV3EL95</accession>
<name>A0ABV3EL95_9ACTN</name>
<dbReference type="EMBL" id="JBEZNA010000010">
    <property type="protein sequence ID" value="MEU9576966.1"/>
    <property type="molecule type" value="Genomic_DNA"/>
</dbReference>
<dbReference type="Proteomes" id="UP001551584">
    <property type="component" value="Unassembled WGS sequence"/>
</dbReference>
<organism evidence="2 3">
    <name type="scientific">Streptomyces chilikensis</name>
    <dbReference type="NCBI Taxonomy" id="1194079"/>
    <lineage>
        <taxon>Bacteria</taxon>
        <taxon>Bacillati</taxon>
        <taxon>Actinomycetota</taxon>
        <taxon>Actinomycetes</taxon>
        <taxon>Kitasatosporales</taxon>
        <taxon>Streptomycetaceae</taxon>
        <taxon>Streptomyces</taxon>
    </lineage>
</organism>
<evidence type="ECO:0000313" key="3">
    <source>
        <dbReference type="Proteomes" id="UP001551584"/>
    </source>
</evidence>
<evidence type="ECO:0000313" key="2">
    <source>
        <dbReference type="EMBL" id="MEU9576966.1"/>
    </source>
</evidence>
<proteinExistence type="predicted"/>